<accession>A0AAV2B6I3</accession>
<gene>
    <name evidence="1" type="ORF">LARSCL_LOCUS17096</name>
</gene>
<dbReference type="AlphaFoldDB" id="A0AAV2B6I3"/>
<comment type="caution">
    <text evidence="1">The sequence shown here is derived from an EMBL/GenBank/DDBJ whole genome shotgun (WGS) entry which is preliminary data.</text>
</comment>
<organism evidence="1 2">
    <name type="scientific">Larinioides sclopetarius</name>
    <dbReference type="NCBI Taxonomy" id="280406"/>
    <lineage>
        <taxon>Eukaryota</taxon>
        <taxon>Metazoa</taxon>
        <taxon>Ecdysozoa</taxon>
        <taxon>Arthropoda</taxon>
        <taxon>Chelicerata</taxon>
        <taxon>Arachnida</taxon>
        <taxon>Araneae</taxon>
        <taxon>Araneomorphae</taxon>
        <taxon>Entelegynae</taxon>
        <taxon>Araneoidea</taxon>
        <taxon>Araneidae</taxon>
        <taxon>Larinioides</taxon>
    </lineage>
</organism>
<keyword evidence="2" id="KW-1185">Reference proteome</keyword>
<dbReference type="Proteomes" id="UP001497382">
    <property type="component" value="Unassembled WGS sequence"/>
</dbReference>
<name>A0AAV2B6I3_9ARAC</name>
<proteinExistence type="predicted"/>
<protein>
    <submittedName>
        <fullName evidence="1">Uncharacterized protein</fullName>
    </submittedName>
</protein>
<evidence type="ECO:0000313" key="2">
    <source>
        <dbReference type="Proteomes" id="UP001497382"/>
    </source>
</evidence>
<dbReference type="EMBL" id="CAXIEN010000283">
    <property type="protein sequence ID" value="CAL1291456.1"/>
    <property type="molecule type" value="Genomic_DNA"/>
</dbReference>
<evidence type="ECO:0000313" key="1">
    <source>
        <dbReference type="EMBL" id="CAL1291456.1"/>
    </source>
</evidence>
<reference evidence="1 2" key="1">
    <citation type="submission" date="2024-04" db="EMBL/GenBank/DDBJ databases">
        <authorList>
            <person name="Rising A."/>
            <person name="Reimegard J."/>
            <person name="Sonavane S."/>
            <person name="Akerstrom W."/>
            <person name="Nylinder S."/>
            <person name="Hedman E."/>
            <person name="Kallberg Y."/>
        </authorList>
    </citation>
    <scope>NUCLEOTIDE SEQUENCE [LARGE SCALE GENOMIC DNA]</scope>
</reference>
<sequence length="71" mass="8408">MPGFVQHSAALAMIQHLILKRIPPESCIAVWLEKNQKLLQENLSELYFRRNILYCRGLKKLEDIIIIIRNY</sequence>